<organism evidence="1 2">
    <name type="scientific">Boeremia exigua</name>
    <dbReference type="NCBI Taxonomy" id="749465"/>
    <lineage>
        <taxon>Eukaryota</taxon>
        <taxon>Fungi</taxon>
        <taxon>Dikarya</taxon>
        <taxon>Ascomycota</taxon>
        <taxon>Pezizomycotina</taxon>
        <taxon>Dothideomycetes</taxon>
        <taxon>Pleosporomycetidae</taxon>
        <taxon>Pleosporales</taxon>
        <taxon>Pleosporineae</taxon>
        <taxon>Didymellaceae</taxon>
        <taxon>Boeremia</taxon>
    </lineage>
</organism>
<gene>
    <name evidence="1" type="ORF">OPT61_g6486</name>
</gene>
<dbReference type="Proteomes" id="UP001153331">
    <property type="component" value="Unassembled WGS sequence"/>
</dbReference>
<name>A0ACC2I6H4_9PLEO</name>
<evidence type="ECO:0000313" key="1">
    <source>
        <dbReference type="EMBL" id="KAJ8110759.1"/>
    </source>
</evidence>
<sequence length="481" mass="54613">MTDTSSAANVGPDLPARHTGPFRILDLPPELITGICSHLCAKDLLNIRRVCNSLNGNSMPILGPLVFRHLRVILHPASLAVLSEIAKHPQLSKYITQISLCGERLGYEVPVANQQSHMDLHNSIVKSGFATLVLRQVLQSLPSLNEIVIRPLGWSYNAYHGEAPKAIACGRSNLVKEDEWEDFEYTGYNNPVFQVALPLLTDLDLRHCFAVKIMLSDEYGGNTMEMLASDLAAWNRVTRKRTVSITISESHNVERFEEMLHSANNLRDLELWGIKQRTYVSLNRFYDSLDSLDLTHIPSWPCLKSLYFTCFMLDAKDLNALLRAHHDNLETVQLRGVGLHHHTWQETIHLLSTLEKLRYIQLETLLEEYTHECYHCFYDKNITREALKVGTLNSKCRNENEINIRIKSALNALLSEYRTIPIKHPINISGLGDEDEVIYSHRVDLRKAIAAAAEQLASQNESRDPTKSSEDEDFLDEPIDD</sequence>
<dbReference type="EMBL" id="JAPHNI010000469">
    <property type="protein sequence ID" value="KAJ8110759.1"/>
    <property type="molecule type" value="Genomic_DNA"/>
</dbReference>
<protein>
    <submittedName>
        <fullName evidence="1">Uncharacterized protein</fullName>
    </submittedName>
</protein>
<evidence type="ECO:0000313" key="2">
    <source>
        <dbReference type="Proteomes" id="UP001153331"/>
    </source>
</evidence>
<reference evidence="1" key="1">
    <citation type="submission" date="2022-11" db="EMBL/GenBank/DDBJ databases">
        <title>Genome Sequence of Boeremia exigua.</title>
        <authorList>
            <person name="Buettner E."/>
        </authorList>
    </citation>
    <scope>NUCLEOTIDE SEQUENCE</scope>
    <source>
        <strain evidence="1">CU02</strain>
    </source>
</reference>
<keyword evidence="2" id="KW-1185">Reference proteome</keyword>
<comment type="caution">
    <text evidence="1">The sequence shown here is derived from an EMBL/GenBank/DDBJ whole genome shotgun (WGS) entry which is preliminary data.</text>
</comment>
<accession>A0ACC2I6H4</accession>
<proteinExistence type="predicted"/>